<dbReference type="InterPro" id="IPR038495">
    <property type="entry name" value="ATPase_E_C"/>
</dbReference>
<dbReference type="EMBL" id="JAAYEE010000081">
    <property type="protein sequence ID" value="NLW34761.1"/>
    <property type="molecule type" value="Genomic_DNA"/>
</dbReference>
<dbReference type="Pfam" id="PF01991">
    <property type="entry name" value="vATP-synt_E"/>
    <property type="match status" value="1"/>
</dbReference>
<dbReference type="Proteomes" id="UP000777265">
    <property type="component" value="Unassembled WGS sequence"/>
</dbReference>
<evidence type="ECO:0000313" key="5">
    <source>
        <dbReference type="EMBL" id="NLW34761.1"/>
    </source>
</evidence>
<keyword evidence="3" id="KW-0813">Transport</keyword>
<dbReference type="SUPFAM" id="SSF160527">
    <property type="entry name" value="V-type ATPase subunit E-like"/>
    <property type="match status" value="1"/>
</dbReference>
<dbReference type="AlphaFoldDB" id="A0A971M3B8"/>
<evidence type="ECO:0000256" key="3">
    <source>
        <dbReference type="ARBA" id="ARBA00022448"/>
    </source>
</evidence>
<evidence type="ECO:0000256" key="2">
    <source>
        <dbReference type="ARBA" id="ARBA00020756"/>
    </source>
</evidence>
<evidence type="ECO:0000313" key="6">
    <source>
        <dbReference type="Proteomes" id="UP000777265"/>
    </source>
</evidence>
<dbReference type="InterPro" id="IPR002842">
    <property type="entry name" value="ATPase_V1_Esu"/>
</dbReference>
<gene>
    <name evidence="5" type="ORF">GXY80_04660</name>
</gene>
<comment type="caution">
    <text evidence="5">The sequence shown here is derived from an EMBL/GenBank/DDBJ whole genome shotgun (WGS) entry which is preliminary data.</text>
</comment>
<dbReference type="GO" id="GO:0046961">
    <property type="term" value="F:proton-transporting ATPase activity, rotational mechanism"/>
    <property type="evidence" value="ECO:0007669"/>
    <property type="project" value="InterPro"/>
</dbReference>
<keyword evidence="4" id="KW-0406">Ion transport</keyword>
<dbReference type="Gene3D" id="3.30.2320.30">
    <property type="entry name" value="ATP synthase, E subunit, C-terminal"/>
    <property type="match status" value="1"/>
</dbReference>
<proteinExistence type="inferred from homology"/>
<accession>A0A971M3B8</accession>
<evidence type="ECO:0000256" key="1">
    <source>
        <dbReference type="ARBA" id="ARBA00005901"/>
    </source>
</evidence>
<sequence>MSLESIRKAVIEASKIEASHIVGAAKRQAEEQLGKEKEHAKRKAELLYRAQAGTIEEGCTRKLVQFQGRAAKALLERRNLRVRAIFEEARKRILALPQEEYGEIMQRLLERAAGPSGGRVRIHHRDREVFAGVIEAVNKGRSSENRMSLDEGGALTERGGFVFVSPAFEVDQTLATILTEIERELLPTIARDLFPS</sequence>
<organism evidence="5 6">
    <name type="scientific">Syntrophorhabdus aromaticivorans</name>
    <dbReference type="NCBI Taxonomy" id="328301"/>
    <lineage>
        <taxon>Bacteria</taxon>
        <taxon>Pseudomonadati</taxon>
        <taxon>Thermodesulfobacteriota</taxon>
        <taxon>Syntrophorhabdia</taxon>
        <taxon>Syntrophorhabdales</taxon>
        <taxon>Syntrophorhabdaceae</taxon>
        <taxon>Syntrophorhabdus</taxon>
    </lineage>
</organism>
<comment type="similarity">
    <text evidence="1">Belongs to the V-ATPase E subunit family.</text>
</comment>
<protein>
    <recommendedName>
        <fullName evidence="2">V-type ATP synthase subunit E</fullName>
    </recommendedName>
</protein>
<evidence type="ECO:0000256" key="4">
    <source>
        <dbReference type="ARBA" id="ARBA00023065"/>
    </source>
</evidence>
<reference evidence="5" key="2">
    <citation type="submission" date="2020-01" db="EMBL/GenBank/DDBJ databases">
        <authorList>
            <person name="Campanaro S."/>
        </authorList>
    </citation>
    <scope>NUCLEOTIDE SEQUENCE</scope>
    <source>
        <strain evidence="5">AS06rmzACSIP_7</strain>
    </source>
</reference>
<name>A0A971M3B8_9BACT</name>
<reference evidence="5" key="1">
    <citation type="journal article" date="2020" name="Biotechnol. Biofuels">
        <title>New insights from the biogas microbiome by comprehensive genome-resolved metagenomics of nearly 1600 species originating from multiple anaerobic digesters.</title>
        <authorList>
            <person name="Campanaro S."/>
            <person name="Treu L."/>
            <person name="Rodriguez-R L.M."/>
            <person name="Kovalovszki A."/>
            <person name="Ziels R.M."/>
            <person name="Maus I."/>
            <person name="Zhu X."/>
            <person name="Kougias P.G."/>
            <person name="Basile A."/>
            <person name="Luo G."/>
            <person name="Schluter A."/>
            <person name="Konstantinidis K.T."/>
            <person name="Angelidaki I."/>
        </authorList>
    </citation>
    <scope>NUCLEOTIDE SEQUENCE</scope>
    <source>
        <strain evidence="5">AS06rmzACSIP_7</strain>
    </source>
</reference>
<dbReference type="GO" id="GO:0033178">
    <property type="term" value="C:proton-transporting two-sector ATPase complex, catalytic domain"/>
    <property type="evidence" value="ECO:0007669"/>
    <property type="project" value="InterPro"/>
</dbReference>